<evidence type="ECO:0000313" key="1">
    <source>
        <dbReference type="EMBL" id="KAL3382420.1"/>
    </source>
</evidence>
<comment type="caution">
    <text evidence="1">The sequence shown here is derived from an EMBL/GenBank/DDBJ whole genome shotgun (WGS) entry which is preliminary data.</text>
</comment>
<gene>
    <name evidence="1" type="ORF">AABB24_002119</name>
</gene>
<keyword evidence="2" id="KW-1185">Reference proteome</keyword>
<protein>
    <submittedName>
        <fullName evidence="1">Uncharacterized protein</fullName>
    </submittedName>
</protein>
<dbReference type="EMBL" id="JBJKTR010000001">
    <property type="protein sequence ID" value="KAL3382418.1"/>
    <property type="molecule type" value="Genomic_DNA"/>
</dbReference>
<evidence type="ECO:0000313" key="2">
    <source>
        <dbReference type="Proteomes" id="UP001627284"/>
    </source>
</evidence>
<dbReference type="AlphaFoldDB" id="A0ABD2VP28"/>
<organism evidence="1 2">
    <name type="scientific">Solanum stoloniferum</name>
    <dbReference type="NCBI Taxonomy" id="62892"/>
    <lineage>
        <taxon>Eukaryota</taxon>
        <taxon>Viridiplantae</taxon>
        <taxon>Streptophyta</taxon>
        <taxon>Embryophyta</taxon>
        <taxon>Tracheophyta</taxon>
        <taxon>Spermatophyta</taxon>
        <taxon>Magnoliopsida</taxon>
        <taxon>eudicotyledons</taxon>
        <taxon>Gunneridae</taxon>
        <taxon>Pentapetalae</taxon>
        <taxon>asterids</taxon>
        <taxon>lamiids</taxon>
        <taxon>Solanales</taxon>
        <taxon>Solanaceae</taxon>
        <taxon>Solanoideae</taxon>
        <taxon>Solaneae</taxon>
        <taxon>Solanum</taxon>
    </lineage>
</organism>
<reference evidence="1 2" key="1">
    <citation type="submission" date="2024-05" db="EMBL/GenBank/DDBJ databases">
        <title>De novo assembly of an allotetraploid wild potato.</title>
        <authorList>
            <person name="Hosaka A.J."/>
        </authorList>
    </citation>
    <scope>NUCLEOTIDE SEQUENCE [LARGE SCALE GENOMIC DNA]</scope>
    <source>
        <tissue evidence="1">Young leaves</tissue>
    </source>
</reference>
<name>A0ABD2VP28_9SOLN</name>
<dbReference type="EMBL" id="JBJKTR010000001">
    <property type="protein sequence ID" value="KAL3382415.1"/>
    <property type="molecule type" value="Genomic_DNA"/>
</dbReference>
<proteinExistence type="predicted"/>
<sequence length="115" mass="12843">MGFSVMKFNVIQFLGRPSVKRELVNIWNSKLQAQGECTCTRDGELKEEFAPTKTKNFIDSGIQWRDFRTLQTVLEQKILIISILYSVSLLASCIVGDSSVPDTKLPRGCQSSPTG</sequence>
<dbReference type="Proteomes" id="UP001627284">
    <property type="component" value="Unassembled WGS sequence"/>
</dbReference>
<dbReference type="EMBL" id="JBJKTR010000001">
    <property type="protein sequence ID" value="KAL3382420.1"/>
    <property type="molecule type" value="Genomic_DNA"/>
</dbReference>
<accession>A0ABD2VP28</accession>